<dbReference type="NCBIfam" id="TIGR03781">
    <property type="entry name" value="Bac_Flav_CT_K"/>
    <property type="match status" value="1"/>
</dbReference>
<dbReference type="AlphaFoldDB" id="A0AAJ5WSS1"/>
<organism evidence="2 3">
    <name type="scientific">Candidatus Pseudobacter hemicellulosilyticus</name>
    <dbReference type="NCBI Taxonomy" id="3121375"/>
    <lineage>
        <taxon>Bacteria</taxon>
        <taxon>Pseudomonadati</taxon>
        <taxon>Bacteroidota</taxon>
        <taxon>Chitinophagia</taxon>
        <taxon>Chitinophagales</taxon>
        <taxon>Chitinophagaceae</taxon>
        <taxon>Pseudobacter</taxon>
    </lineage>
</organism>
<name>A0AAJ5WSS1_9BACT</name>
<dbReference type="EMBL" id="CP119311">
    <property type="protein sequence ID" value="WEK36100.1"/>
    <property type="molecule type" value="Genomic_DNA"/>
</dbReference>
<sequence>MFRKAKNIDVAFRQMRLVAIIAILGSVFFGIWMAYLSYQQREKSDGRIFLLSNQHIYEATSTDQDGQDVLEIEAGSHVESFHRYFFTLNPNAKYIEKTINSALDLADRSAKQQYDILREKNYFDGIVSGNVTQTIAFDSIYVDLSKKPFHFRCIARQDITRPSTEVVRLLITEGYLRRIGRSKENPHGFLIERWKILENKDISIKKRL</sequence>
<keyword evidence="1" id="KW-1133">Transmembrane helix</keyword>
<keyword evidence="1" id="KW-0812">Transmembrane</keyword>
<protein>
    <submittedName>
        <fullName evidence="2">Conjugative transposon protein TraK</fullName>
    </submittedName>
</protein>
<reference evidence="2" key="1">
    <citation type="submission" date="2023-03" db="EMBL/GenBank/DDBJ databases">
        <title>Andean soil-derived lignocellulolytic bacterial consortium as a source of novel taxa and putative plastic-active enzymes.</title>
        <authorList>
            <person name="Diaz-Garcia L."/>
            <person name="Chuvochina M."/>
            <person name="Feuerriegel G."/>
            <person name="Bunk B."/>
            <person name="Sproer C."/>
            <person name="Streit W.R."/>
            <person name="Rodriguez L.M."/>
            <person name="Overmann J."/>
            <person name="Jimenez D.J."/>
        </authorList>
    </citation>
    <scope>NUCLEOTIDE SEQUENCE</scope>
    <source>
        <strain evidence="2">MAG 7</strain>
    </source>
</reference>
<dbReference type="Proteomes" id="UP001220610">
    <property type="component" value="Chromosome"/>
</dbReference>
<dbReference type="InterPro" id="IPR022276">
    <property type="entry name" value="Conjug_transposon_TraK"/>
</dbReference>
<evidence type="ECO:0000256" key="1">
    <source>
        <dbReference type="SAM" id="Phobius"/>
    </source>
</evidence>
<evidence type="ECO:0000313" key="2">
    <source>
        <dbReference type="EMBL" id="WEK36100.1"/>
    </source>
</evidence>
<keyword evidence="1" id="KW-0472">Membrane</keyword>
<feature type="transmembrane region" description="Helical" evidence="1">
    <location>
        <begin position="17"/>
        <end position="38"/>
    </location>
</feature>
<proteinExistence type="predicted"/>
<accession>A0AAJ5WSS1</accession>
<gene>
    <name evidence="2" type="primary">traK</name>
    <name evidence="2" type="ORF">P0Y53_01180</name>
</gene>
<evidence type="ECO:0000313" key="3">
    <source>
        <dbReference type="Proteomes" id="UP001220610"/>
    </source>
</evidence>